<dbReference type="EMBL" id="FNAY01000051">
    <property type="protein sequence ID" value="SDG28830.1"/>
    <property type="molecule type" value="Genomic_DNA"/>
</dbReference>
<dbReference type="Proteomes" id="UP000183812">
    <property type="component" value="Unassembled WGS sequence"/>
</dbReference>
<evidence type="ECO:0000313" key="3">
    <source>
        <dbReference type="Proteomes" id="UP000183812"/>
    </source>
</evidence>
<sequence length="97" mass="10607">MGPKVDKRAWKVDKSEDFEAICQPGRNQTATLVNQAQPVLDRSTGSGELTEGVVDGADFDHLSGQGADRNAAKDLCDHKKLKRHAPREGHALDIDDR</sequence>
<reference evidence="2 3" key="1">
    <citation type="submission" date="2016-10" db="EMBL/GenBank/DDBJ databases">
        <authorList>
            <person name="de Groot N.N."/>
        </authorList>
    </citation>
    <scope>NUCLEOTIDE SEQUENCE [LARGE SCALE GENOMIC DNA]</scope>
    <source>
        <strain evidence="3">DSM 938 / 37b4</strain>
    </source>
</reference>
<protein>
    <submittedName>
        <fullName evidence="2">Uncharacterized protein</fullName>
    </submittedName>
</protein>
<feature type="compositionally biased region" description="Basic and acidic residues" evidence="1">
    <location>
        <begin position="86"/>
        <end position="97"/>
    </location>
</feature>
<evidence type="ECO:0000256" key="1">
    <source>
        <dbReference type="SAM" id="MobiDB-lite"/>
    </source>
</evidence>
<feature type="region of interest" description="Disordered" evidence="1">
    <location>
        <begin position="78"/>
        <end position="97"/>
    </location>
</feature>
<dbReference type="RefSeq" id="WP_139182544.1">
    <property type="nucleotide sequence ID" value="NZ_CP119563.1"/>
</dbReference>
<gene>
    <name evidence="2" type="ORF">SAMN04244550_03719</name>
</gene>
<proteinExistence type="predicted"/>
<accession>A0A1G7T2L7</accession>
<name>A0A1G7T2L7_RHOCA</name>
<evidence type="ECO:0000313" key="2">
    <source>
        <dbReference type="EMBL" id="SDG28830.1"/>
    </source>
</evidence>
<dbReference type="AlphaFoldDB" id="A0A1G7T2L7"/>
<organism evidence="2 3">
    <name type="scientific">Rhodobacter capsulatus</name>
    <name type="common">Rhodopseudomonas capsulata</name>
    <dbReference type="NCBI Taxonomy" id="1061"/>
    <lineage>
        <taxon>Bacteria</taxon>
        <taxon>Pseudomonadati</taxon>
        <taxon>Pseudomonadota</taxon>
        <taxon>Alphaproteobacteria</taxon>
        <taxon>Rhodobacterales</taxon>
        <taxon>Rhodobacter group</taxon>
        <taxon>Rhodobacter</taxon>
    </lineage>
</organism>